<reference evidence="2 3" key="1">
    <citation type="submission" date="2019-07" db="EMBL/GenBank/DDBJ databases">
        <title>Tomitella cavernea sp. nov., an actinomycete isolated from soil.</title>
        <authorList>
            <person name="Cheng J."/>
        </authorList>
    </citation>
    <scope>NUCLEOTIDE SEQUENCE [LARGE SCALE GENOMIC DNA]</scope>
    <source>
        <strain evidence="2 3">HY188</strain>
        <plasmid evidence="2 3">unnamed</plasmid>
    </source>
</reference>
<protein>
    <submittedName>
        <fullName evidence="2">ParA family protein</fullName>
    </submittedName>
</protein>
<evidence type="ECO:0000313" key="3">
    <source>
        <dbReference type="Proteomes" id="UP000317344"/>
    </source>
</evidence>
<evidence type="ECO:0000256" key="1">
    <source>
        <dbReference type="SAM" id="MobiDB-lite"/>
    </source>
</evidence>
<dbReference type="GO" id="GO:0009898">
    <property type="term" value="C:cytoplasmic side of plasma membrane"/>
    <property type="evidence" value="ECO:0007669"/>
    <property type="project" value="TreeGrafter"/>
</dbReference>
<keyword evidence="3" id="KW-1185">Reference proteome</keyword>
<organism evidence="2 3">
    <name type="scientific">Tomitella fengzijianii</name>
    <dbReference type="NCBI Taxonomy" id="2597660"/>
    <lineage>
        <taxon>Bacteria</taxon>
        <taxon>Bacillati</taxon>
        <taxon>Actinomycetota</taxon>
        <taxon>Actinomycetes</taxon>
        <taxon>Mycobacteriales</taxon>
        <taxon>Tomitella</taxon>
    </lineage>
</organism>
<sequence>MSEPVYGRETPVNLRSQRLRRAAGSNQGDADPVEVDAADADTDTAVGPPPADPYGVGQEALAAATQPAPAPAAAVPGLFDEAAPAATAEQARSGWRGRVNAAMGLHLRATPTERDAATSERARRAAIQSSPPGVVVIASPKGGAGKTPTALMLAAVFGSHRRGVVAWDGCESPGTLADRAALRQPGGIADVLASAGRLASGQAAAAELAAYLTAQPAGHEVLGTALDGSQDPIAVGADECAAVMAVLRRHRDLMVVDTGNNTYAPAWRWAVGHADQLVVPVPLRVDAAKAAYWMLHRLRAEGYEETAAAARVLLVAVPGADGALEQRIAEQLSAAGATRFSRVPYDSLLAAGGRIDFGQVAPATRAAFTDLAARVAGDLAARASGSVLTGRAPAGGYSSSDGEFPRIVTEGDAW</sequence>
<dbReference type="EMBL" id="CP041766">
    <property type="protein sequence ID" value="QDQ99525.1"/>
    <property type="molecule type" value="Genomic_DNA"/>
</dbReference>
<dbReference type="OrthoDB" id="4640801at2"/>
<gene>
    <name evidence="2" type="ORF">FO059_18190</name>
</gene>
<dbReference type="SUPFAM" id="SSF52540">
    <property type="entry name" value="P-loop containing nucleoside triphosphate hydrolases"/>
    <property type="match status" value="1"/>
</dbReference>
<dbReference type="KEGG" id="toy:FO059_18190"/>
<dbReference type="AlphaFoldDB" id="A0A516X8X3"/>
<evidence type="ECO:0000313" key="2">
    <source>
        <dbReference type="EMBL" id="QDQ99525.1"/>
    </source>
</evidence>
<feature type="compositionally biased region" description="Acidic residues" evidence="1">
    <location>
        <begin position="31"/>
        <end position="42"/>
    </location>
</feature>
<dbReference type="InterPro" id="IPR027417">
    <property type="entry name" value="P-loop_NTPase"/>
</dbReference>
<dbReference type="InterPro" id="IPR050625">
    <property type="entry name" value="ParA/MinD_ATPase"/>
</dbReference>
<dbReference type="Proteomes" id="UP000317344">
    <property type="component" value="Plasmid unnamed"/>
</dbReference>
<keyword evidence="2" id="KW-0614">Plasmid</keyword>
<name>A0A516X8X3_9ACTN</name>
<reference evidence="2 3" key="2">
    <citation type="submission" date="2019-07" db="EMBL/GenBank/DDBJ databases">
        <authorList>
            <person name="Huang Y."/>
        </authorList>
    </citation>
    <scope>NUCLEOTIDE SEQUENCE [LARGE SCALE GENOMIC DNA]</scope>
    <source>
        <strain evidence="2 3">HY188</strain>
        <plasmid evidence="2 3">unnamed</plasmid>
    </source>
</reference>
<proteinExistence type="predicted"/>
<dbReference type="GO" id="GO:0005829">
    <property type="term" value="C:cytosol"/>
    <property type="evidence" value="ECO:0007669"/>
    <property type="project" value="TreeGrafter"/>
</dbReference>
<dbReference type="PANTHER" id="PTHR43384:SF14">
    <property type="entry name" value="ESX-1 SECRETION-ASSOCIATED PROTEIN ESPI"/>
    <property type="match status" value="1"/>
</dbReference>
<dbReference type="Gene3D" id="3.40.50.300">
    <property type="entry name" value="P-loop containing nucleotide triphosphate hydrolases"/>
    <property type="match status" value="1"/>
</dbReference>
<feature type="region of interest" description="Disordered" evidence="1">
    <location>
        <begin position="1"/>
        <end position="68"/>
    </location>
</feature>
<dbReference type="GO" id="GO:0005524">
    <property type="term" value="F:ATP binding"/>
    <property type="evidence" value="ECO:0007669"/>
    <property type="project" value="TreeGrafter"/>
</dbReference>
<dbReference type="PANTHER" id="PTHR43384">
    <property type="entry name" value="SEPTUM SITE-DETERMINING PROTEIN MIND HOMOLOG, CHLOROPLASTIC-RELATED"/>
    <property type="match status" value="1"/>
</dbReference>
<dbReference type="GO" id="GO:0051782">
    <property type="term" value="P:negative regulation of cell division"/>
    <property type="evidence" value="ECO:0007669"/>
    <property type="project" value="TreeGrafter"/>
</dbReference>
<dbReference type="RefSeq" id="WP_143910928.1">
    <property type="nucleotide sequence ID" value="NZ_CP041766.1"/>
</dbReference>
<geneLocation type="plasmid" evidence="2">
    <name>unnamed</name>
</geneLocation>
<accession>A0A516X8X3</accession>
<dbReference type="GO" id="GO:0016887">
    <property type="term" value="F:ATP hydrolysis activity"/>
    <property type="evidence" value="ECO:0007669"/>
    <property type="project" value="TreeGrafter"/>
</dbReference>